<organism evidence="9 10">
    <name type="scientific">Bermanella marisrubri</name>
    <dbReference type="NCBI Taxonomy" id="207949"/>
    <lineage>
        <taxon>Bacteria</taxon>
        <taxon>Pseudomonadati</taxon>
        <taxon>Pseudomonadota</taxon>
        <taxon>Gammaproteobacteria</taxon>
        <taxon>Oceanospirillales</taxon>
        <taxon>Oceanospirillaceae</taxon>
        <taxon>Bermanella</taxon>
    </lineage>
</organism>
<dbReference type="AlphaFoldDB" id="Q1N3R7"/>
<dbReference type="Pfam" id="PF00639">
    <property type="entry name" value="Rotamase"/>
    <property type="match status" value="1"/>
</dbReference>
<name>Q1N3R7_9GAMM</name>
<reference evidence="9 10" key="1">
    <citation type="submission" date="2006-03" db="EMBL/GenBank/DDBJ databases">
        <authorList>
            <person name="Pinhassi J."/>
            <person name="Pedros-Alio C."/>
            <person name="Ferriera S."/>
            <person name="Johnson J."/>
            <person name="Kravitz S."/>
            <person name="Halpern A."/>
            <person name="Remington K."/>
            <person name="Beeson K."/>
            <person name="Tran B."/>
            <person name="Rogers Y.-H."/>
            <person name="Friedman R."/>
            <person name="Venter J.C."/>
        </authorList>
    </citation>
    <scope>NUCLEOTIDE SEQUENCE [LARGE SCALE GENOMIC DNA]</scope>
    <source>
        <strain evidence="9 10">RED65</strain>
    </source>
</reference>
<dbReference type="SUPFAM" id="SSF54534">
    <property type="entry name" value="FKBP-like"/>
    <property type="match status" value="2"/>
</dbReference>
<comment type="subcellular location">
    <subcellularLocation>
        <location evidence="7">Periplasm</location>
    </subcellularLocation>
    <text evidence="7">Is capable of associating with the outer membrane.</text>
</comment>
<dbReference type="InterPro" id="IPR000297">
    <property type="entry name" value="PPIase_PpiC"/>
</dbReference>
<evidence type="ECO:0000256" key="2">
    <source>
        <dbReference type="ARBA" id="ARBA00022737"/>
    </source>
</evidence>
<dbReference type="GO" id="GO:0006457">
    <property type="term" value="P:protein folding"/>
    <property type="evidence" value="ECO:0007669"/>
    <property type="project" value="UniProtKB-UniRule"/>
</dbReference>
<dbReference type="STRING" id="207949.RED65_12079"/>
<evidence type="ECO:0000256" key="1">
    <source>
        <dbReference type="ARBA" id="ARBA00022729"/>
    </source>
</evidence>
<keyword evidence="10" id="KW-1185">Reference proteome</keyword>
<dbReference type="GO" id="GO:0030288">
    <property type="term" value="C:outer membrane-bounded periplasmic space"/>
    <property type="evidence" value="ECO:0007669"/>
    <property type="project" value="InterPro"/>
</dbReference>
<dbReference type="SUPFAM" id="SSF109998">
    <property type="entry name" value="Triger factor/SurA peptide-binding domain-like"/>
    <property type="match status" value="1"/>
</dbReference>
<dbReference type="GO" id="GO:0051082">
    <property type="term" value="F:unfolded protein binding"/>
    <property type="evidence" value="ECO:0007669"/>
    <property type="project" value="UniProtKB-UniRule"/>
</dbReference>
<feature type="domain" description="PpiC" evidence="8">
    <location>
        <begin position="293"/>
        <end position="392"/>
    </location>
</feature>
<dbReference type="GO" id="GO:0050821">
    <property type="term" value="P:protein stabilization"/>
    <property type="evidence" value="ECO:0007669"/>
    <property type="project" value="InterPro"/>
</dbReference>
<dbReference type="GO" id="GO:0003755">
    <property type="term" value="F:peptidyl-prolyl cis-trans isomerase activity"/>
    <property type="evidence" value="ECO:0007669"/>
    <property type="project" value="UniProtKB-UniRule"/>
</dbReference>
<keyword evidence="2 7" id="KW-0677">Repeat</keyword>
<dbReference type="InterPro" id="IPR050280">
    <property type="entry name" value="OMP_Chaperone_SurA"/>
</dbReference>
<dbReference type="HAMAP" id="MF_01183">
    <property type="entry name" value="Chaperone_SurA"/>
    <property type="match status" value="1"/>
</dbReference>
<dbReference type="Gene3D" id="3.10.50.40">
    <property type="match status" value="2"/>
</dbReference>
<evidence type="ECO:0000256" key="5">
    <source>
        <dbReference type="ARBA" id="ARBA00023186"/>
    </source>
</evidence>
<evidence type="ECO:0000256" key="3">
    <source>
        <dbReference type="ARBA" id="ARBA00022764"/>
    </source>
</evidence>
<evidence type="ECO:0000313" key="9">
    <source>
        <dbReference type="EMBL" id="EAT12807.1"/>
    </source>
</evidence>
<dbReference type="Proteomes" id="UP000004263">
    <property type="component" value="Unassembled WGS sequence"/>
</dbReference>
<sequence>MAMTKDKSMTTSIIQQITKTALLGIFAVSLPLQAQIQTIDSIAAVVDDGIIMESELEQRIDTIKRQSQGMRLPPDDILQDQVLERLIIENLQLQMAERSGMRISDEQLNQTIINIAKQNGLTLREFKKALEKDGVSYAQAREQIRRERIISEVQRYRVGSKINISEQDVDNFLNSVRGKSATAEEYRLGHILIQVPSQASRAQLKRAQNKAEDIVKKLRNGADFQQMAISQSEGRNALKGGDLGWRKEAELPTLFADIVPDLKKGQVSNPIRSASGYHIIKISDKRGGDTQMVRQTKARHILIQENEIRNSQQAKKLINDLYKKLKNGADFDELAKEYSDDPGSKLSGGDLGWVNQGDMVPAFEQTMNATKKGQISEPFKSRFGWHVLQVTDYRQKDVGEEIQRNQARQLLYSRRFEEELPIWLRQIRADAYVEVK</sequence>
<accession>Q1N3R7</accession>
<dbReference type="PANTHER" id="PTHR47637">
    <property type="entry name" value="CHAPERONE SURA"/>
    <property type="match status" value="1"/>
</dbReference>
<dbReference type="PANTHER" id="PTHR47637:SF1">
    <property type="entry name" value="CHAPERONE SURA"/>
    <property type="match status" value="1"/>
</dbReference>
<evidence type="ECO:0000256" key="6">
    <source>
        <dbReference type="ARBA" id="ARBA00023235"/>
    </source>
</evidence>
<comment type="function">
    <text evidence="7">Chaperone involved in the correct folding and assembly of outer membrane proteins. Recognizes specific patterns of aromatic residues and the orientation of their side chains, which are found more frequently in integral outer membrane proteins. May act in both early periplasmic and late outer membrane-associated steps of protein maturation.</text>
</comment>
<dbReference type="InterPro" id="IPR027304">
    <property type="entry name" value="Trigger_fact/SurA_dom_sf"/>
</dbReference>
<protein>
    <recommendedName>
        <fullName evidence="7">Chaperone SurA</fullName>
    </recommendedName>
    <alternativeName>
        <fullName evidence="7">Peptidyl-prolyl cis-trans isomerase SurA</fullName>
        <shortName evidence="7">PPIase SurA</shortName>
        <ecNumber evidence="7">5.2.1.8</ecNumber>
    </alternativeName>
    <alternativeName>
        <fullName evidence="7">Rotamase SurA</fullName>
    </alternativeName>
</protein>
<dbReference type="Pfam" id="PF09312">
    <property type="entry name" value="SurA_N"/>
    <property type="match status" value="1"/>
</dbReference>
<dbReference type="InterPro" id="IPR046357">
    <property type="entry name" value="PPIase_dom_sf"/>
</dbReference>
<dbReference type="HOGENOM" id="CLU_034646_11_0_6"/>
<dbReference type="InterPro" id="IPR015391">
    <property type="entry name" value="SurA_N"/>
</dbReference>
<dbReference type="EMBL" id="AAQH01000004">
    <property type="protein sequence ID" value="EAT12807.1"/>
    <property type="molecule type" value="Genomic_DNA"/>
</dbReference>
<feature type="domain" description="PpiC" evidence="8">
    <location>
        <begin position="183"/>
        <end position="284"/>
    </location>
</feature>
<dbReference type="EC" id="5.2.1.8" evidence="7"/>
<dbReference type="PROSITE" id="PS50198">
    <property type="entry name" value="PPIC_PPIASE_2"/>
    <property type="match status" value="2"/>
</dbReference>
<keyword evidence="6 7" id="KW-0413">Isomerase</keyword>
<dbReference type="InterPro" id="IPR023034">
    <property type="entry name" value="PPIase_SurA"/>
</dbReference>
<gene>
    <name evidence="7" type="primary">surA</name>
    <name evidence="9" type="ORF">RED65_12079</name>
</gene>
<evidence type="ECO:0000259" key="8">
    <source>
        <dbReference type="PROSITE" id="PS50198"/>
    </source>
</evidence>
<keyword evidence="3 7" id="KW-0574">Periplasm</keyword>
<dbReference type="Gene3D" id="1.10.4030.10">
    <property type="entry name" value="Porin chaperone SurA, peptide-binding domain"/>
    <property type="match status" value="1"/>
</dbReference>
<dbReference type="InterPro" id="IPR023058">
    <property type="entry name" value="PPIase_PpiC_CS"/>
</dbReference>
<keyword evidence="4 7" id="KW-0697">Rotamase</keyword>
<comment type="catalytic activity">
    <reaction evidence="7">
        <text>[protein]-peptidylproline (omega=180) = [protein]-peptidylproline (omega=0)</text>
        <dbReference type="Rhea" id="RHEA:16237"/>
        <dbReference type="Rhea" id="RHEA-COMP:10747"/>
        <dbReference type="Rhea" id="RHEA-COMP:10748"/>
        <dbReference type="ChEBI" id="CHEBI:83833"/>
        <dbReference type="ChEBI" id="CHEBI:83834"/>
        <dbReference type="EC" id="5.2.1.8"/>
    </reaction>
</comment>
<dbReference type="PROSITE" id="PS01096">
    <property type="entry name" value="PPIC_PPIASE_1"/>
    <property type="match status" value="1"/>
</dbReference>
<comment type="domain">
    <text evidence="7">The PPIase activity resides only in the second parvulin domain. The N-terminal region and the C-terminal tail are necessary and sufficient for the chaperone activity of SurA. The PPIase activity is dispensable for SurA to function as a chaperone. The N-terminal region and the C-terminal tail are also required for porin recognition.</text>
</comment>
<evidence type="ECO:0000313" key="10">
    <source>
        <dbReference type="Proteomes" id="UP000004263"/>
    </source>
</evidence>
<keyword evidence="1 7" id="KW-0732">Signal</keyword>
<dbReference type="GO" id="GO:0042277">
    <property type="term" value="F:peptide binding"/>
    <property type="evidence" value="ECO:0007669"/>
    <property type="project" value="InterPro"/>
</dbReference>
<evidence type="ECO:0000256" key="7">
    <source>
        <dbReference type="HAMAP-Rule" id="MF_01183"/>
    </source>
</evidence>
<dbReference type="GO" id="GO:0043165">
    <property type="term" value="P:Gram-negative-bacterium-type cell outer membrane assembly"/>
    <property type="evidence" value="ECO:0007669"/>
    <property type="project" value="InterPro"/>
</dbReference>
<evidence type="ECO:0000256" key="4">
    <source>
        <dbReference type="ARBA" id="ARBA00023110"/>
    </source>
</evidence>
<proteinExistence type="inferred from homology"/>
<keyword evidence="5 7" id="KW-0143">Chaperone</keyword>
<comment type="caution">
    <text evidence="9">The sequence shown here is derived from an EMBL/GenBank/DDBJ whole genome shotgun (WGS) entry which is preliminary data.</text>
</comment>
<dbReference type="Pfam" id="PF13616">
    <property type="entry name" value="Rotamase_3"/>
    <property type="match status" value="1"/>
</dbReference>